<gene>
    <name evidence="1" type="ORF">WN55_08292</name>
</gene>
<accession>A0A154P6P9</accession>
<proteinExistence type="predicted"/>
<reference evidence="1 2" key="1">
    <citation type="submission" date="2015-07" db="EMBL/GenBank/DDBJ databases">
        <title>The genome of Dufourea novaeangliae.</title>
        <authorList>
            <person name="Pan H."/>
            <person name="Kapheim K."/>
        </authorList>
    </citation>
    <scope>NUCLEOTIDE SEQUENCE [LARGE SCALE GENOMIC DNA]</scope>
    <source>
        <strain evidence="1">0120121106</strain>
        <tissue evidence="1">Whole body</tissue>
    </source>
</reference>
<dbReference type="AlphaFoldDB" id="A0A154P6P9"/>
<dbReference type="Proteomes" id="UP000076502">
    <property type="component" value="Unassembled WGS sequence"/>
</dbReference>
<dbReference type="EMBL" id="KQ434827">
    <property type="protein sequence ID" value="KZC07521.1"/>
    <property type="molecule type" value="Genomic_DNA"/>
</dbReference>
<sequence>MLEAQRLAIQRKSIEVQLRGESVRTPSPVTAVIAWLMMGAKWWPLDLVYVDYCDVRECDYRFCLANLERI</sequence>
<evidence type="ECO:0000313" key="2">
    <source>
        <dbReference type="Proteomes" id="UP000076502"/>
    </source>
</evidence>
<keyword evidence="2" id="KW-1185">Reference proteome</keyword>
<name>A0A154P6P9_DUFNO</name>
<organism evidence="1 2">
    <name type="scientific">Dufourea novaeangliae</name>
    <name type="common">Sweat bee</name>
    <dbReference type="NCBI Taxonomy" id="178035"/>
    <lineage>
        <taxon>Eukaryota</taxon>
        <taxon>Metazoa</taxon>
        <taxon>Ecdysozoa</taxon>
        <taxon>Arthropoda</taxon>
        <taxon>Hexapoda</taxon>
        <taxon>Insecta</taxon>
        <taxon>Pterygota</taxon>
        <taxon>Neoptera</taxon>
        <taxon>Endopterygota</taxon>
        <taxon>Hymenoptera</taxon>
        <taxon>Apocrita</taxon>
        <taxon>Aculeata</taxon>
        <taxon>Apoidea</taxon>
        <taxon>Anthophila</taxon>
        <taxon>Halictidae</taxon>
        <taxon>Rophitinae</taxon>
        <taxon>Dufourea</taxon>
    </lineage>
</organism>
<protein>
    <submittedName>
        <fullName evidence="1">Uncharacterized protein</fullName>
    </submittedName>
</protein>
<evidence type="ECO:0000313" key="1">
    <source>
        <dbReference type="EMBL" id="KZC07521.1"/>
    </source>
</evidence>